<evidence type="ECO:0000313" key="10">
    <source>
        <dbReference type="Proteomes" id="UP000467132"/>
    </source>
</evidence>
<evidence type="ECO:0000256" key="6">
    <source>
        <dbReference type="ARBA" id="ARBA00023287"/>
    </source>
</evidence>
<evidence type="ECO:0000256" key="5">
    <source>
        <dbReference type="ARBA" id="ARBA00022969"/>
    </source>
</evidence>
<dbReference type="CDD" id="cd06583">
    <property type="entry name" value="PGRP"/>
    <property type="match status" value="1"/>
</dbReference>
<dbReference type="GO" id="GO:0009253">
    <property type="term" value="P:peptidoglycan catabolic process"/>
    <property type="evidence" value="ECO:0007669"/>
    <property type="project" value="InterPro"/>
</dbReference>
<evidence type="ECO:0000256" key="1">
    <source>
        <dbReference type="ARBA" id="ARBA00001561"/>
    </source>
</evidence>
<evidence type="ECO:0000256" key="3">
    <source>
        <dbReference type="ARBA" id="ARBA00011901"/>
    </source>
</evidence>
<dbReference type="OrthoDB" id="9794294at2"/>
<dbReference type="SMART" id="SM00257">
    <property type="entry name" value="LysM"/>
    <property type="match status" value="1"/>
</dbReference>
<dbReference type="PROSITE" id="PS51782">
    <property type="entry name" value="LYSM"/>
    <property type="match status" value="1"/>
</dbReference>
<sequence>MIKKLNIKNGIIQDKFIDGIPVKIKIVKPNGKRNVRTLKKRKRTRGITNHNTGNRHPTAGDEMHAKWMQNVENTDKSYVSVHLFVDEDSITQCIPLDEVTYHAGDGKGPGNYETISVEICENANVLKAEENAKKLNAALLLTYPHLNIYKHQDWSGKYCPRVLLSSGRWGGFVRDIKSYVKGATIKPKPPADIKDGDTITINKTIYGYRTALDSIKDRNRVRIVPKGNYKVMIKHKSGAWNIGKGYLYWINPSKLNIRTYTVKPGDTLSEIAVRYKTSVNKLVKLNGIKDPDIIRVGQKIKLP</sequence>
<dbReference type="InterPro" id="IPR036779">
    <property type="entry name" value="LysM_dom_sf"/>
</dbReference>
<comment type="catalytic activity">
    <reaction evidence="1">
        <text>Hydrolyzes the link between N-acetylmuramoyl residues and L-amino acid residues in certain cell-wall glycopeptides.</text>
        <dbReference type="EC" id="3.5.1.28"/>
    </reaction>
</comment>
<accession>A0A845R281</accession>
<evidence type="ECO:0000256" key="4">
    <source>
        <dbReference type="ARBA" id="ARBA00022801"/>
    </source>
</evidence>
<keyword evidence="5" id="KW-0749">Sporulation</keyword>
<name>A0A845R281_9CLOT</name>
<dbReference type="SUPFAM" id="SSF54106">
    <property type="entry name" value="LysM domain"/>
    <property type="match status" value="1"/>
</dbReference>
<evidence type="ECO:0000256" key="7">
    <source>
        <dbReference type="ARBA" id="ARBA00023316"/>
    </source>
</evidence>
<dbReference type="SUPFAM" id="SSF55846">
    <property type="entry name" value="N-acetylmuramoyl-L-alanine amidase-like"/>
    <property type="match status" value="1"/>
</dbReference>
<reference evidence="9 10" key="1">
    <citation type="submission" date="2018-08" db="EMBL/GenBank/DDBJ databases">
        <title>Murine metabolic-syndrome-specific gut microbial biobank.</title>
        <authorList>
            <person name="Liu C."/>
        </authorList>
    </citation>
    <scope>NUCLEOTIDE SEQUENCE [LARGE SCALE GENOMIC DNA]</scope>
    <source>
        <strain evidence="9 10">583</strain>
    </source>
</reference>
<dbReference type="Proteomes" id="UP000467132">
    <property type="component" value="Unassembled WGS sequence"/>
</dbReference>
<dbReference type="GO" id="GO:0030420">
    <property type="term" value="P:establishment of competence for transformation"/>
    <property type="evidence" value="ECO:0007669"/>
    <property type="project" value="UniProtKB-KW"/>
</dbReference>
<dbReference type="AlphaFoldDB" id="A0A845R281"/>
<dbReference type="Gene3D" id="3.40.80.10">
    <property type="entry name" value="Peptidoglycan recognition protein-like"/>
    <property type="match status" value="1"/>
</dbReference>
<gene>
    <name evidence="9" type="ORF">D3Z33_16140</name>
</gene>
<proteinExistence type="inferred from homology"/>
<dbReference type="PANTHER" id="PTHR30417">
    <property type="entry name" value="N-ACETYLMURAMOYL-L-ALANINE AMIDASE AMID"/>
    <property type="match status" value="1"/>
</dbReference>
<dbReference type="Pfam" id="PF01476">
    <property type="entry name" value="LysM"/>
    <property type="match status" value="1"/>
</dbReference>
<organism evidence="9 10">
    <name type="scientific">Senegalia massiliensis</name>
    <dbReference type="NCBI Taxonomy" id="1720316"/>
    <lineage>
        <taxon>Bacteria</taxon>
        <taxon>Bacillati</taxon>
        <taxon>Bacillota</taxon>
        <taxon>Clostridia</taxon>
        <taxon>Eubacteriales</taxon>
        <taxon>Clostridiaceae</taxon>
        <taxon>Senegalia</taxon>
    </lineage>
</organism>
<comment type="similarity">
    <text evidence="2">Belongs to the N-acetylmuramoyl-L-alanine amidase 2 family.</text>
</comment>
<protein>
    <recommendedName>
        <fullName evidence="3">N-acetylmuramoyl-L-alanine amidase</fullName>
        <ecNumber evidence="3">3.5.1.28</ecNumber>
    </recommendedName>
</protein>
<keyword evidence="7" id="KW-0961">Cell wall biogenesis/degradation</keyword>
<dbReference type="CDD" id="cd00118">
    <property type="entry name" value="LysM"/>
    <property type="match status" value="1"/>
</dbReference>
<dbReference type="GO" id="GO:0009254">
    <property type="term" value="P:peptidoglycan turnover"/>
    <property type="evidence" value="ECO:0007669"/>
    <property type="project" value="TreeGrafter"/>
</dbReference>
<dbReference type="SMART" id="SM00644">
    <property type="entry name" value="Ami_2"/>
    <property type="match status" value="1"/>
</dbReference>
<dbReference type="Gene3D" id="3.10.350.10">
    <property type="entry name" value="LysM domain"/>
    <property type="match status" value="1"/>
</dbReference>
<dbReference type="InterPro" id="IPR036505">
    <property type="entry name" value="Amidase/PGRP_sf"/>
</dbReference>
<dbReference type="EC" id="3.5.1.28" evidence="3"/>
<evidence type="ECO:0000259" key="8">
    <source>
        <dbReference type="PROSITE" id="PS51782"/>
    </source>
</evidence>
<dbReference type="Pfam" id="PF01510">
    <property type="entry name" value="Amidase_2"/>
    <property type="match status" value="1"/>
</dbReference>
<dbReference type="GO" id="GO:0071555">
    <property type="term" value="P:cell wall organization"/>
    <property type="evidence" value="ECO:0007669"/>
    <property type="project" value="UniProtKB-KW"/>
</dbReference>
<dbReference type="InterPro" id="IPR018392">
    <property type="entry name" value="LysM"/>
</dbReference>
<dbReference type="EMBL" id="QXXA01000035">
    <property type="protein sequence ID" value="NBI08384.1"/>
    <property type="molecule type" value="Genomic_DNA"/>
</dbReference>
<comment type="caution">
    <text evidence="9">The sequence shown here is derived from an EMBL/GenBank/DDBJ whole genome shotgun (WGS) entry which is preliminary data.</text>
</comment>
<dbReference type="GO" id="GO:0030435">
    <property type="term" value="P:sporulation resulting in formation of a cellular spore"/>
    <property type="evidence" value="ECO:0007669"/>
    <property type="project" value="UniProtKB-KW"/>
</dbReference>
<keyword evidence="4" id="KW-0378">Hydrolase</keyword>
<keyword evidence="6" id="KW-0178">Competence</keyword>
<dbReference type="PANTHER" id="PTHR30417:SF11">
    <property type="entry name" value="N-ACETYLMURAMOYL-L-ALANINE AMIDASE XLYA"/>
    <property type="match status" value="1"/>
</dbReference>
<dbReference type="InterPro" id="IPR002502">
    <property type="entry name" value="Amidase_domain"/>
</dbReference>
<dbReference type="InterPro" id="IPR051206">
    <property type="entry name" value="NAMLAA_amidase_2"/>
</dbReference>
<dbReference type="RefSeq" id="WP_160198849.1">
    <property type="nucleotide sequence ID" value="NZ_QXXA01000035.1"/>
</dbReference>
<feature type="domain" description="LysM" evidence="8">
    <location>
        <begin position="258"/>
        <end position="302"/>
    </location>
</feature>
<evidence type="ECO:0000313" key="9">
    <source>
        <dbReference type="EMBL" id="NBI08384.1"/>
    </source>
</evidence>
<evidence type="ECO:0000256" key="2">
    <source>
        <dbReference type="ARBA" id="ARBA00007553"/>
    </source>
</evidence>
<dbReference type="GO" id="GO:0008745">
    <property type="term" value="F:N-acetylmuramoyl-L-alanine amidase activity"/>
    <property type="evidence" value="ECO:0007669"/>
    <property type="project" value="UniProtKB-EC"/>
</dbReference>
<keyword evidence="10" id="KW-1185">Reference proteome</keyword>